<organism evidence="2 3">
    <name type="scientific">Thermomonospora echinospora</name>
    <dbReference type="NCBI Taxonomy" id="1992"/>
    <lineage>
        <taxon>Bacteria</taxon>
        <taxon>Bacillati</taxon>
        <taxon>Actinomycetota</taxon>
        <taxon>Actinomycetes</taxon>
        <taxon>Streptosporangiales</taxon>
        <taxon>Thermomonosporaceae</taxon>
        <taxon>Thermomonospora</taxon>
    </lineage>
</organism>
<dbReference type="InterPro" id="IPR007055">
    <property type="entry name" value="BON_dom"/>
</dbReference>
<name>A0A1H6D348_9ACTN</name>
<dbReference type="RefSeq" id="WP_103940742.1">
    <property type="nucleotide sequence ID" value="NZ_FNVO01000012.1"/>
</dbReference>
<evidence type="ECO:0000313" key="2">
    <source>
        <dbReference type="EMBL" id="SEG79076.1"/>
    </source>
</evidence>
<accession>A0A1H6D348</accession>
<dbReference type="Proteomes" id="UP000236723">
    <property type="component" value="Unassembled WGS sequence"/>
</dbReference>
<protein>
    <submittedName>
        <fullName evidence="2">BON domain-containing protein</fullName>
    </submittedName>
</protein>
<evidence type="ECO:0000313" key="3">
    <source>
        <dbReference type="Proteomes" id="UP000236723"/>
    </source>
</evidence>
<sequence>MTRAGEAPHYLVERIRDRVAEQAHELGIHVEVCGDVVYLRGGVVSEERRREVEEAARAAAGGCTIRNEVSVIPAAVPDGEERLT</sequence>
<reference evidence="3" key="1">
    <citation type="submission" date="2016-10" db="EMBL/GenBank/DDBJ databases">
        <authorList>
            <person name="Varghese N."/>
            <person name="Submissions S."/>
        </authorList>
    </citation>
    <scope>NUCLEOTIDE SEQUENCE [LARGE SCALE GENOMIC DNA]</scope>
    <source>
        <strain evidence="3">DSM 43163</strain>
    </source>
</reference>
<dbReference type="AlphaFoldDB" id="A0A1H6D348"/>
<dbReference type="Pfam" id="PF04972">
    <property type="entry name" value="BON"/>
    <property type="match status" value="1"/>
</dbReference>
<gene>
    <name evidence="2" type="ORF">SAMN04489712_112164</name>
</gene>
<proteinExistence type="predicted"/>
<feature type="domain" description="BON" evidence="1">
    <location>
        <begin position="7"/>
        <end position="73"/>
    </location>
</feature>
<dbReference type="PROSITE" id="PS50914">
    <property type="entry name" value="BON"/>
    <property type="match status" value="1"/>
</dbReference>
<dbReference type="Gene3D" id="3.30.1340.30">
    <property type="match status" value="1"/>
</dbReference>
<dbReference type="EMBL" id="FNVO01000012">
    <property type="protein sequence ID" value="SEG79076.1"/>
    <property type="molecule type" value="Genomic_DNA"/>
</dbReference>
<keyword evidence="3" id="KW-1185">Reference proteome</keyword>
<evidence type="ECO:0000259" key="1">
    <source>
        <dbReference type="PROSITE" id="PS50914"/>
    </source>
</evidence>
<dbReference type="OrthoDB" id="4474880at2"/>